<dbReference type="Proteomes" id="UP000663828">
    <property type="component" value="Unassembled WGS sequence"/>
</dbReference>
<evidence type="ECO:0000313" key="1">
    <source>
        <dbReference type="EMBL" id="CAF1266775.1"/>
    </source>
</evidence>
<protein>
    <submittedName>
        <fullName evidence="1">Uncharacterized protein</fullName>
    </submittedName>
</protein>
<sequence length="67" mass="7763">MNNTNDARIWLTIDSIELLADLKKSNENRISIETTLNDYRIQFNVLCIRTGGEAYKDISKQLAQLYI</sequence>
<name>A0A815B605_ADIRI</name>
<keyword evidence="2" id="KW-1185">Reference proteome</keyword>
<dbReference type="AlphaFoldDB" id="A0A815B605"/>
<reference evidence="1" key="1">
    <citation type="submission" date="2021-02" db="EMBL/GenBank/DDBJ databases">
        <authorList>
            <person name="Nowell W R."/>
        </authorList>
    </citation>
    <scope>NUCLEOTIDE SEQUENCE</scope>
</reference>
<organism evidence="1 2">
    <name type="scientific">Adineta ricciae</name>
    <name type="common">Rotifer</name>
    <dbReference type="NCBI Taxonomy" id="249248"/>
    <lineage>
        <taxon>Eukaryota</taxon>
        <taxon>Metazoa</taxon>
        <taxon>Spiralia</taxon>
        <taxon>Gnathifera</taxon>
        <taxon>Rotifera</taxon>
        <taxon>Eurotatoria</taxon>
        <taxon>Bdelloidea</taxon>
        <taxon>Adinetida</taxon>
        <taxon>Adinetidae</taxon>
        <taxon>Adineta</taxon>
    </lineage>
</organism>
<accession>A0A815B605</accession>
<proteinExistence type="predicted"/>
<dbReference type="EMBL" id="CAJNOR010002238">
    <property type="protein sequence ID" value="CAF1266775.1"/>
    <property type="molecule type" value="Genomic_DNA"/>
</dbReference>
<evidence type="ECO:0000313" key="2">
    <source>
        <dbReference type="Proteomes" id="UP000663828"/>
    </source>
</evidence>
<comment type="caution">
    <text evidence="1">The sequence shown here is derived from an EMBL/GenBank/DDBJ whole genome shotgun (WGS) entry which is preliminary data.</text>
</comment>
<gene>
    <name evidence="1" type="ORF">XAT740_LOCUS27073</name>
</gene>